<keyword evidence="3" id="KW-1185">Reference proteome</keyword>
<evidence type="ECO:0000313" key="2">
    <source>
        <dbReference type="EMBL" id="CAQ68810.1"/>
    </source>
</evidence>
<evidence type="ECO:0000313" key="3">
    <source>
        <dbReference type="Proteomes" id="UP000001692"/>
    </source>
</evidence>
<feature type="region of interest" description="Disordered" evidence="1">
    <location>
        <begin position="96"/>
        <end position="153"/>
    </location>
</feature>
<dbReference type="HOGENOM" id="CLU_1710219_0_0_4"/>
<organism evidence="2 3">
    <name type="scientific">Cupriavidus taiwanensis (strain DSM 17343 / BCRC 17206 / CCUG 44338 / CIP 107171 / LMG 19424 / R1)</name>
    <name type="common">Ralstonia taiwanensis (strain LMG 19424)</name>
    <dbReference type="NCBI Taxonomy" id="977880"/>
    <lineage>
        <taxon>Bacteria</taxon>
        <taxon>Pseudomonadati</taxon>
        <taxon>Pseudomonadota</taxon>
        <taxon>Betaproteobacteria</taxon>
        <taxon>Burkholderiales</taxon>
        <taxon>Burkholderiaceae</taxon>
        <taxon>Cupriavidus</taxon>
    </lineage>
</organism>
<reference evidence="2 3" key="1">
    <citation type="journal article" date="2008" name="Genome Res.">
        <title>Genome sequence of the beta-rhizobium Cupriavidus taiwanensis and comparative genomics of rhizobia.</title>
        <authorList>
            <person name="Amadou C."/>
            <person name="Pascal G."/>
            <person name="Mangenot S."/>
            <person name="Glew M."/>
            <person name="Bontemps C."/>
            <person name="Capela D."/>
            <person name="Carrere S."/>
            <person name="Cruveiller S."/>
            <person name="Dossat C."/>
            <person name="Lajus A."/>
            <person name="Marchetti M."/>
            <person name="Poinsot V."/>
            <person name="Rouy Z."/>
            <person name="Servin B."/>
            <person name="Saad M."/>
            <person name="Schenowitz C."/>
            <person name="Barbe V."/>
            <person name="Batut J."/>
            <person name="Medigue C."/>
            <person name="Masson-Boivin C."/>
        </authorList>
    </citation>
    <scope>NUCLEOTIDE SEQUENCE [LARGE SCALE GENOMIC DNA]</scope>
    <source>
        <strain evidence="3">DSM 17343 / BCRC 17206 / CCUG 44338 / CIP 107171 / LMG 19424 / R1</strain>
    </source>
</reference>
<dbReference type="AlphaFoldDB" id="B3R3C8"/>
<protein>
    <submittedName>
        <fullName evidence="2">Uncharacterized protein</fullName>
    </submittedName>
</protein>
<sequence length="153" mass="16335">MSIQDHRETSCTSQPIQVASAKLAADLARLNDAISRTFEVICNREAARLTDEMTMDGTHDSEAVDAGAWDLFVGAGHGSRLAAPRRAPVVMFRSGTASEDSADAAVGGVDLSQGGSRTRREESRFRQSGFRGTSCRHHCPRPALLPGTPSGHD</sequence>
<dbReference type="EMBL" id="CU633749">
    <property type="protein sequence ID" value="CAQ68810.1"/>
    <property type="molecule type" value="Genomic_DNA"/>
</dbReference>
<dbReference type="KEGG" id="cti:RALTA_A0839"/>
<name>B3R3C8_CUPTR</name>
<accession>B3R3C8</accession>
<dbReference type="Proteomes" id="UP000001692">
    <property type="component" value="Chromosome 1"/>
</dbReference>
<evidence type="ECO:0000256" key="1">
    <source>
        <dbReference type="SAM" id="MobiDB-lite"/>
    </source>
</evidence>
<proteinExistence type="predicted"/>
<gene>
    <name evidence="2" type="ordered locus">RALTA_A0839</name>
</gene>